<dbReference type="AlphaFoldDB" id="A0A934SQ71"/>
<protein>
    <submittedName>
        <fullName evidence="2">Uncharacterized protein</fullName>
    </submittedName>
</protein>
<feature type="region of interest" description="Disordered" evidence="1">
    <location>
        <begin position="195"/>
        <end position="238"/>
    </location>
</feature>
<dbReference type="Proteomes" id="UP000636458">
    <property type="component" value="Unassembled WGS sequence"/>
</dbReference>
<comment type="caution">
    <text evidence="2">The sequence shown here is derived from an EMBL/GenBank/DDBJ whole genome shotgun (WGS) entry which is preliminary data.</text>
</comment>
<dbReference type="EMBL" id="JAEPES010000003">
    <property type="protein sequence ID" value="MBK4347922.1"/>
    <property type="molecule type" value="Genomic_DNA"/>
</dbReference>
<name>A0A934SQ71_9MICO</name>
<sequence>MARDESEISAIAEDLYSLMPRDFIARRNERAKALEKPLAAAVRALTKPTPAAWLVNQVSRHHREELDIAIALGTDLQHAQGNADRVSIQRLSKQHREVVRKLAARARELGAEAAVSTSAPVLDEVAQTFSAAMSDAAAAAAVRSGILIRSLQSTGLEPVDLEGSLALPDLVGAIAVRSAPSATWASATADRRAAAERQRVAEESLDQRQKSGREQSREQKRKQTQAQSREQTRERERERALAELQRRLARVQESVERASRQLTEIDDAREQKTAQLDAARDELAHLHRQIDAL</sequence>
<gene>
    <name evidence="2" type="ORF">IV501_04855</name>
    <name evidence="3" type="ORF">IV501_09770</name>
</gene>
<proteinExistence type="predicted"/>
<evidence type="ECO:0000313" key="4">
    <source>
        <dbReference type="Proteomes" id="UP000636458"/>
    </source>
</evidence>
<evidence type="ECO:0000313" key="3">
    <source>
        <dbReference type="EMBL" id="MBK4347922.1"/>
    </source>
</evidence>
<dbReference type="EMBL" id="JAEPES010000001">
    <property type="protein sequence ID" value="MBK4346955.1"/>
    <property type="molecule type" value="Genomic_DNA"/>
</dbReference>
<dbReference type="RefSeq" id="WP_200555237.1">
    <property type="nucleotide sequence ID" value="NZ_JAEPES010000001.1"/>
</dbReference>
<evidence type="ECO:0000313" key="2">
    <source>
        <dbReference type="EMBL" id="MBK4346955.1"/>
    </source>
</evidence>
<organism evidence="2 4">
    <name type="scientific">Lacisediminihabitans changchengi</name>
    <dbReference type="NCBI Taxonomy" id="2787634"/>
    <lineage>
        <taxon>Bacteria</taxon>
        <taxon>Bacillati</taxon>
        <taxon>Actinomycetota</taxon>
        <taxon>Actinomycetes</taxon>
        <taxon>Micrococcales</taxon>
        <taxon>Microbacteriaceae</taxon>
        <taxon>Lacisediminihabitans</taxon>
    </lineage>
</organism>
<accession>A0A934SQ71</accession>
<reference evidence="2" key="1">
    <citation type="submission" date="2021-01" db="EMBL/GenBank/DDBJ databases">
        <title>Lacisediminihabitans sp. nov. strain G11-30, isolated from Antarctic Soil.</title>
        <authorList>
            <person name="Li J."/>
        </authorList>
    </citation>
    <scope>NUCLEOTIDE SEQUENCE</scope>
    <source>
        <strain evidence="2">G11-30</strain>
    </source>
</reference>
<keyword evidence="4" id="KW-1185">Reference proteome</keyword>
<feature type="compositionally biased region" description="Basic and acidic residues" evidence="1">
    <location>
        <begin position="195"/>
        <end position="218"/>
    </location>
</feature>
<evidence type="ECO:0000256" key="1">
    <source>
        <dbReference type="SAM" id="MobiDB-lite"/>
    </source>
</evidence>